<sequence>MFKHLKIKENRYIDTIHETAKWGAKGVWGPGETETGVCRLALSDEDKKVRDWFVEEVKSLGCKVTIDAMGNIFAVYPGKNEGLPLAIGSHLDTQPTGGRYDGILGVLGGLEVIRTMKDNDFVPNYPIAVIDWTNEEGARFPKSLMSSSVWAEVIDKEEVYNLKSITDKKPVTVLEELERIGYKGETEVSYKANPIKAHFEIHIEQGPILEENEKKIGVVNGVQAYSWTNVRVKGLAVHTGSTPFKSRSDALLAASAMIVKGNEIAKKHSGLFSVGSIECLPNVANVVPEEVVFIADVRSTADESLYAIKKEYEAEFTKIAGDLGKNTTVVFEELITFENTRFDKKCIECVRSSASELFGEDKIMDIISGPGHDSCATATKVPTTMIFIPSKNGISHNPAEYSSPEQCHEGFQVLLNSVLKYDSLRTD</sequence>
<proteinExistence type="predicted"/>
<gene>
    <name evidence="1" type="ORF">CLIB1444_22S00716</name>
</gene>
<name>A0ACA9YFR8_9ASCO</name>
<keyword evidence="2" id="KW-1185">Reference proteome</keyword>
<accession>A0ACA9YFR8</accession>
<reference evidence="1" key="1">
    <citation type="submission" date="2022-06" db="EMBL/GenBank/DDBJ databases">
        <authorList>
            <person name="Legras J.-L."/>
            <person name="Devillers H."/>
            <person name="Grondin C."/>
        </authorList>
    </citation>
    <scope>NUCLEOTIDE SEQUENCE</scope>
    <source>
        <strain evidence="1">CLIB 1444</strain>
    </source>
</reference>
<comment type="caution">
    <text evidence="1">The sequence shown here is derived from an EMBL/GenBank/DDBJ whole genome shotgun (WGS) entry which is preliminary data.</text>
</comment>
<dbReference type="Proteomes" id="UP001152531">
    <property type="component" value="Unassembled WGS sequence"/>
</dbReference>
<evidence type="ECO:0000313" key="2">
    <source>
        <dbReference type="Proteomes" id="UP001152531"/>
    </source>
</evidence>
<organism evidence="1 2">
    <name type="scientific">[Candida] jaroonii</name>
    <dbReference type="NCBI Taxonomy" id="467808"/>
    <lineage>
        <taxon>Eukaryota</taxon>
        <taxon>Fungi</taxon>
        <taxon>Dikarya</taxon>
        <taxon>Ascomycota</taxon>
        <taxon>Saccharomycotina</taxon>
        <taxon>Pichiomycetes</taxon>
        <taxon>Debaryomycetaceae</taxon>
        <taxon>Yamadazyma</taxon>
    </lineage>
</organism>
<dbReference type="EMBL" id="CALSDN010000022">
    <property type="protein sequence ID" value="CAH6723898.1"/>
    <property type="molecule type" value="Genomic_DNA"/>
</dbReference>
<protein>
    <submittedName>
        <fullName evidence="1">Uncharacterized protein</fullName>
    </submittedName>
</protein>
<evidence type="ECO:0000313" key="1">
    <source>
        <dbReference type="EMBL" id="CAH6723898.1"/>
    </source>
</evidence>